<accession>A0ABN0DNX7</accession>
<dbReference type="InterPro" id="IPR004701">
    <property type="entry name" value="PTS_EIIA_man-typ"/>
</dbReference>
<evidence type="ECO:0000313" key="9">
    <source>
        <dbReference type="EMBL" id="EHG24039.1"/>
    </source>
</evidence>
<dbReference type="PANTHER" id="PTHR33799">
    <property type="entry name" value="PTS PERMEASE-RELATED-RELATED"/>
    <property type="match status" value="1"/>
</dbReference>
<evidence type="ECO:0000256" key="6">
    <source>
        <dbReference type="ARBA" id="ARBA00022683"/>
    </source>
</evidence>
<name>A0ABN0DNX7_9FIRM</name>
<dbReference type="InterPro" id="IPR033887">
    <property type="entry name" value="PTS_IIA_man"/>
</dbReference>
<keyword evidence="3" id="KW-0963">Cytoplasm</keyword>
<keyword evidence="2" id="KW-0813">Transport</keyword>
<dbReference type="SUPFAM" id="SSF53062">
    <property type="entry name" value="PTS system fructose IIA component-like"/>
    <property type="match status" value="1"/>
</dbReference>
<dbReference type="PROSITE" id="PS51096">
    <property type="entry name" value="PTS_EIIA_TYPE_4"/>
    <property type="match status" value="1"/>
</dbReference>
<evidence type="ECO:0000256" key="4">
    <source>
        <dbReference type="ARBA" id="ARBA00022597"/>
    </source>
</evidence>
<dbReference type="PANTHER" id="PTHR33799:SF1">
    <property type="entry name" value="PTS SYSTEM MANNOSE-SPECIFIC EIIAB COMPONENT-RELATED"/>
    <property type="match status" value="1"/>
</dbReference>
<organism evidence="9 10">
    <name type="scientific">Selenomonas noxia F0398</name>
    <dbReference type="NCBI Taxonomy" id="702437"/>
    <lineage>
        <taxon>Bacteria</taxon>
        <taxon>Bacillati</taxon>
        <taxon>Bacillota</taxon>
        <taxon>Negativicutes</taxon>
        <taxon>Selenomonadales</taxon>
        <taxon>Selenomonadaceae</taxon>
        <taxon>Selenomonas</taxon>
    </lineage>
</organism>
<proteinExistence type="predicted"/>
<evidence type="ECO:0000256" key="5">
    <source>
        <dbReference type="ARBA" id="ARBA00022679"/>
    </source>
</evidence>
<dbReference type="Gene3D" id="3.40.50.510">
    <property type="entry name" value="Phosphotransferase system, mannose-type IIA component"/>
    <property type="match status" value="1"/>
</dbReference>
<keyword evidence="4" id="KW-0762">Sugar transport</keyword>
<protein>
    <recommendedName>
        <fullName evidence="8">PTS EIIA type-4 domain-containing protein</fullName>
    </recommendedName>
</protein>
<evidence type="ECO:0000256" key="7">
    <source>
        <dbReference type="ARBA" id="ARBA00022777"/>
    </source>
</evidence>
<feature type="domain" description="PTS EIIA type-4" evidence="8">
    <location>
        <begin position="1"/>
        <end position="128"/>
    </location>
</feature>
<keyword evidence="5" id="KW-0808">Transferase</keyword>
<evidence type="ECO:0000256" key="1">
    <source>
        <dbReference type="ARBA" id="ARBA00004496"/>
    </source>
</evidence>
<evidence type="ECO:0000256" key="2">
    <source>
        <dbReference type="ARBA" id="ARBA00022448"/>
    </source>
</evidence>
<gene>
    <name evidence="9" type="ORF">HMPREF9432_01713</name>
</gene>
<dbReference type="InterPro" id="IPR051471">
    <property type="entry name" value="Bacterial_PTS_sugar_comp"/>
</dbReference>
<comment type="caution">
    <text evidence="9">The sequence shown here is derived from an EMBL/GenBank/DDBJ whole genome shotgun (WGS) entry which is preliminary data.</text>
</comment>
<dbReference type="Pfam" id="PF03610">
    <property type="entry name" value="EIIA-man"/>
    <property type="match status" value="1"/>
</dbReference>
<dbReference type="RefSeq" id="WP_006696915.1">
    <property type="nucleotide sequence ID" value="NZ_JH376860.1"/>
</dbReference>
<evidence type="ECO:0000256" key="3">
    <source>
        <dbReference type="ARBA" id="ARBA00022490"/>
    </source>
</evidence>
<dbReference type="InterPro" id="IPR036662">
    <property type="entry name" value="PTS_EIIA_man-typ_sf"/>
</dbReference>
<evidence type="ECO:0000313" key="10">
    <source>
        <dbReference type="Proteomes" id="UP000003175"/>
    </source>
</evidence>
<keyword evidence="6" id="KW-0598">Phosphotransferase system</keyword>
<dbReference type="Proteomes" id="UP000003175">
    <property type="component" value="Unassembled WGS sequence"/>
</dbReference>
<keyword evidence="10" id="KW-1185">Reference proteome</keyword>
<sequence length="147" mass="16153">MVGIIVCGHGNLPQEFVRAAEMVCGVQRNVYAISFQIWEDTAVIRQRYEEAIAELDCADGVLFLCDLFGGSPFNEASRLVAAHDDYGLVTGINLPLLIDLLTSRRKLDGSIPMRDLLIEIKHMARDGIASLHMEDLDDEGLTSGFAS</sequence>
<dbReference type="CDD" id="cd00006">
    <property type="entry name" value="PTS_IIA_man"/>
    <property type="match status" value="1"/>
</dbReference>
<comment type="subcellular location">
    <subcellularLocation>
        <location evidence="1">Cytoplasm</location>
    </subcellularLocation>
</comment>
<reference evidence="9 10" key="1">
    <citation type="submission" date="2011-08" db="EMBL/GenBank/DDBJ databases">
        <title>The Genome Sequence of Selenomonas noxia F0398.</title>
        <authorList>
            <consortium name="The Broad Institute Genome Sequencing Platform"/>
            <person name="Earl A."/>
            <person name="Ward D."/>
            <person name="Feldgarden M."/>
            <person name="Gevers D."/>
            <person name="Izard J."/>
            <person name="Ganesan A."/>
            <person name="Blanton J.M."/>
            <person name="Baranova O.V."/>
            <person name="Tanner A.C."/>
            <person name="Dewhirst F.E."/>
            <person name="Young S.K."/>
            <person name="Zeng Q."/>
            <person name="Gargeya S."/>
            <person name="Fitzgerald M."/>
            <person name="Haas B."/>
            <person name="Abouelleil A."/>
            <person name="Alvarado L."/>
            <person name="Arachchi H.M."/>
            <person name="Berlin A."/>
            <person name="Brown A."/>
            <person name="Chapman S.B."/>
            <person name="Chen Z."/>
            <person name="Dunbar C."/>
            <person name="Freedman E."/>
            <person name="Gearin G."/>
            <person name="Gellesch M."/>
            <person name="Goldberg J."/>
            <person name="Griggs A."/>
            <person name="Gujja S."/>
            <person name="Heiman D."/>
            <person name="Howarth C."/>
            <person name="Larson L."/>
            <person name="Lui A."/>
            <person name="MacDonald P.J.P."/>
            <person name="Montmayeur A."/>
            <person name="Murphy C."/>
            <person name="Neiman D."/>
            <person name="Pearson M."/>
            <person name="Priest M."/>
            <person name="Roberts A."/>
            <person name="Saif S."/>
            <person name="Shea T."/>
            <person name="Shenoy N."/>
            <person name="Sisk P."/>
            <person name="Stolte C."/>
            <person name="Sykes S."/>
            <person name="Wortman J."/>
            <person name="Nusbaum C."/>
            <person name="Birren B."/>
        </authorList>
    </citation>
    <scope>NUCLEOTIDE SEQUENCE [LARGE SCALE GENOMIC DNA]</scope>
    <source>
        <strain evidence="9 10">F0398</strain>
    </source>
</reference>
<keyword evidence="7" id="KW-0418">Kinase</keyword>
<evidence type="ECO:0000259" key="8">
    <source>
        <dbReference type="PROSITE" id="PS51096"/>
    </source>
</evidence>
<dbReference type="EMBL" id="ADGH01000016">
    <property type="protein sequence ID" value="EHG24039.1"/>
    <property type="molecule type" value="Genomic_DNA"/>
</dbReference>